<evidence type="ECO:0000313" key="4">
    <source>
        <dbReference type="Proteomes" id="UP001222932"/>
    </source>
</evidence>
<dbReference type="AlphaFoldDB" id="A0AAD3YCJ6"/>
<keyword evidence="4" id="KW-1185">Reference proteome</keyword>
<dbReference type="InterPro" id="IPR036673">
    <property type="entry name" value="Cyanovirin-N_sf"/>
</dbReference>
<feature type="domain" description="Cyanovirin-N" evidence="2">
    <location>
        <begin position="71"/>
        <end position="175"/>
    </location>
</feature>
<accession>A0AAD3YCJ6</accession>
<protein>
    <recommendedName>
        <fullName evidence="2">Cyanovirin-N domain-containing protein</fullName>
    </recommendedName>
</protein>
<dbReference type="Pfam" id="PF08881">
    <property type="entry name" value="CVNH"/>
    <property type="match status" value="1"/>
</dbReference>
<dbReference type="SMART" id="SM01111">
    <property type="entry name" value="CVNH"/>
    <property type="match status" value="1"/>
</dbReference>
<dbReference type="Proteomes" id="UP001222932">
    <property type="component" value="Unassembled WGS sequence"/>
</dbReference>
<feature type="signal peptide" evidence="1">
    <location>
        <begin position="1"/>
        <end position="18"/>
    </location>
</feature>
<proteinExistence type="predicted"/>
<gene>
    <name evidence="3" type="ORF">CspeluHIS016_0502070</name>
</gene>
<dbReference type="InterPro" id="IPR011058">
    <property type="entry name" value="Cyanovirin-N"/>
</dbReference>
<organism evidence="3 4">
    <name type="scientific">Cutaneotrichosporon spelunceum</name>
    <dbReference type="NCBI Taxonomy" id="1672016"/>
    <lineage>
        <taxon>Eukaryota</taxon>
        <taxon>Fungi</taxon>
        <taxon>Dikarya</taxon>
        <taxon>Basidiomycota</taxon>
        <taxon>Agaricomycotina</taxon>
        <taxon>Tremellomycetes</taxon>
        <taxon>Trichosporonales</taxon>
        <taxon>Trichosporonaceae</taxon>
        <taxon>Cutaneotrichosporon</taxon>
    </lineage>
</organism>
<comment type="caution">
    <text evidence="3">The sequence shown here is derived from an EMBL/GenBank/DDBJ whole genome shotgun (WGS) entry which is preliminary data.</text>
</comment>
<dbReference type="EMBL" id="BTCM01000005">
    <property type="protein sequence ID" value="GMK58175.1"/>
    <property type="molecule type" value="Genomic_DNA"/>
</dbReference>
<reference evidence="3" key="1">
    <citation type="journal article" date="2023" name="BMC Genomics">
        <title>Chromosome-level genome assemblies of Cutaneotrichosporon spp. (Trichosporonales, Basidiomycota) reveal imbalanced evolution between nucleotide sequences and chromosome synteny.</title>
        <authorList>
            <person name="Kobayashi Y."/>
            <person name="Kayamori A."/>
            <person name="Aoki K."/>
            <person name="Shiwa Y."/>
            <person name="Matsutani M."/>
            <person name="Fujita N."/>
            <person name="Sugita T."/>
            <person name="Iwasaki W."/>
            <person name="Tanaka N."/>
            <person name="Takashima M."/>
        </authorList>
    </citation>
    <scope>NUCLEOTIDE SEQUENCE</scope>
    <source>
        <strain evidence="3">HIS016</strain>
    </source>
</reference>
<dbReference type="Gene3D" id="2.30.60.10">
    <property type="entry name" value="Cyanovirin-N"/>
    <property type="match status" value="1"/>
</dbReference>
<evidence type="ECO:0000259" key="2">
    <source>
        <dbReference type="SMART" id="SM01111"/>
    </source>
</evidence>
<reference evidence="3" key="2">
    <citation type="submission" date="2023-06" db="EMBL/GenBank/DDBJ databases">
        <authorList>
            <person name="Kobayashi Y."/>
            <person name="Kayamori A."/>
            <person name="Aoki K."/>
            <person name="Shiwa Y."/>
            <person name="Fujita N."/>
            <person name="Sugita T."/>
            <person name="Iwasaki W."/>
            <person name="Tanaka N."/>
            <person name="Takashima M."/>
        </authorList>
    </citation>
    <scope>NUCLEOTIDE SEQUENCE</scope>
    <source>
        <strain evidence="3">HIS016</strain>
    </source>
</reference>
<sequence>MHFTTLLSSLLLATAAFGAVTPQPQARSNADAIRRGLPLLKPRVCDAQCQADRLARRAKPSKTSLPDRSVQFRKTCKDWKLTLTPDGKDIIMSGDCWDSEDVLHPSTLSLNTCIGVNKGTLVCNPGDFMSTGGCQDCTYTDETLNCLCPDSKGDLSKASLNLNACIGNLEALLQQAPDLSRSLDPHWVLAQPFAATPG</sequence>
<dbReference type="SUPFAM" id="SSF51322">
    <property type="entry name" value="Cyanovirin-N"/>
    <property type="match status" value="1"/>
</dbReference>
<keyword evidence="1" id="KW-0732">Signal</keyword>
<name>A0AAD3YCJ6_9TREE</name>
<evidence type="ECO:0000313" key="3">
    <source>
        <dbReference type="EMBL" id="GMK58175.1"/>
    </source>
</evidence>
<feature type="chain" id="PRO_5042141938" description="Cyanovirin-N domain-containing protein" evidence="1">
    <location>
        <begin position="19"/>
        <end position="198"/>
    </location>
</feature>
<evidence type="ECO:0000256" key="1">
    <source>
        <dbReference type="SAM" id="SignalP"/>
    </source>
</evidence>